<gene>
    <name evidence="2" type="ORF">CWE08_07380</name>
</gene>
<keyword evidence="3" id="KW-1185">Reference proteome</keyword>
<reference evidence="3" key="1">
    <citation type="journal article" date="2018" name="Front. Microbiol.">
        <title>Genome-Based Analysis Reveals the Taxonomy and Diversity of the Family Idiomarinaceae.</title>
        <authorList>
            <person name="Liu Y."/>
            <person name="Lai Q."/>
            <person name="Shao Z."/>
        </authorList>
    </citation>
    <scope>NUCLEOTIDE SEQUENCE [LARGE SCALE GENOMIC DNA]</scope>
    <source>
        <strain evidence="3">GBPy7</strain>
    </source>
</reference>
<dbReference type="Proteomes" id="UP000288395">
    <property type="component" value="Unassembled WGS sequence"/>
</dbReference>
<evidence type="ECO:0000256" key="1">
    <source>
        <dbReference type="SAM" id="Phobius"/>
    </source>
</evidence>
<keyword evidence="1" id="KW-1133">Transmembrane helix</keyword>
<protein>
    <submittedName>
        <fullName evidence="2">Uncharacterized protein</fullName>
    </submittedName>
</protein>
<dbReference type="OrthoDB" id="6402872at2"/>
<evidence type="ECO:0000313" key="3">
    <source>
        <dbReference type="Proteomes" id="UP000288395"/>
    </source>
</evidence>
<dbReference type="EMBL" id="PIPJ01000004">
    <property type="protein sequence ID" value="RUO20914.1"/>
    <property type="molecule type" value="Genomic_DNA"/>
</dbReference>
<comment type="caution">
    <text evidence="2">The sequence shown here is derived from an EMBL/GenBank/DDBJ whole genome shotgun (WGS) entry which is preliminary data.</text>
</comment>
<dbReference type="AlphaFoldDB" id="A0A432VWN8"/>
<keyword evidence="1" id="KW-0472">Membrane</keyword>
<keyword evidence="1" id="KW-0812">Transmembrane</keyword>
<feature type="transmembrane region" description="Helical" evidence="1">
    <location>
        <begin position="6"/>
        <end position="27"/>
    </location>
</feature>
<name>A0A432VWN8_9GAMM</name>
<proteinExistence type="predicted"/>
<accession>A0A432VWN8</accession>
<dbReference type="RefSeq" id="WP_126767169.1">
    <property type="nucleotide sequence ID" value="NZ_PIPJ01000004.1"/>
</dbReference>
<sequence length="94" mass="10700">MVDTVAKFMIVLGPMFVLIGTFVFLYIHRDQWRAEMKALSEPEGERFTIMFTHEEATPQALKNRAAELGITPEELIKKFIEKALTIDAREANSG</sequence>
<evidence type="ECO:0000313" key="2">
    <source>
        <dbReference type="EMBL" id="RUO20914.1"/>
    </source>
</evidence>
<organism evidence="2 3">
    <name type="scientific">Aliidiomarina iranensis</name>
    <dbReference type="NCBI Taxonomy" id="1434071"/>
    <lineage>
        <taxon>Bacteria</taxon>
        <taxon>Pseudomonadati</taxon>
        <taxon>Pseudomonadota</taxon>
        <taxon>Gammaproteobacteria</taxon>
        <taxon>Alteromonadales</taxon>
        <taxon>Idiomarinaceae</taxon>
        <taxon>Aliidiomarina</taxon>
    </lineage>
</organism>